<feature type="region of interest" description="Disordered" evidence="3">
    <location>
        <begin position="410"/>
        <end position="431"/>
    </location>
</feature>
<keyword evidence="2" id="KW-0539">Nucleus</keyword>
<dbReference type="Pfam" id="PF00172">
    <property type="entry name" value="Zn_clus"/>
    <property type="match status" value="1"/>
</dbReference>
<dbReference type="PROSITE" id="PS00463">
    <property type="entry name" value="ZN2_CY6_FUNGAL_1"/>
    <property type="match status" value="1"/>
</dbReference>
<dbReference type="GO" id="GO:0005634">
    <property type="term" value="C:nucleus"/>
    <property type="evidence" value="ECO:0007669"/>
    <property type="project" value="UniProtKB-SubCell"/>
</dbReference>
<organism evidence="5 6">
    <name type="scientific">Pholiota conissans</name>
    <dbReference type="NCBI Taxonomy" id="109636"/>
    <lineage>
        <taxon>Eukaryota</taxon>
        <taxon>Fungi</taxon>
        <taxon>Dikarya</taxon>
        <taxon>Basidiomycota</taxon>
        <taxon>Agaricomycotina</taxon>
        <taxon>Agaricomycetes</taxon>
        <taxon>Agaricomycetidae</taxon>
        <taxon>Agaricales</taxon>
        <taxon>Agaricineae</taxon>
        <taxon>Strophariaceae</taxon>
        <taxon>Pholiota</taxon>
    </lineage>
</organism>
<feature type="region of interest" description="Disordered" evidence="3">
    <location>
        <begin position="172"/>
        <end position="191"/>
    </location>
</feature>
<evidence type="ECO:0000256" key="2">
    <source>
        <dbReference type="ARBA" id="ARBA00023242"/>
    </source>
</evidence>
<evidence type="ECO:0000256" key="1">
    <source>
        <dbReference type="ARBA" id="ARBA00004123"/>
    </source>
</evidence>
<dbReference type="AlphaFoldDB" id="A0A9P5ZCI4"/>
<keyword evidence="6" id="KW-1185">Reference proteome</keyword>
<feature type="region of interest" description="Disordered" evidence="3">
    <location>
        <begin position="505"/>
        <end position="525"/>
    </location>
</feature>
<sequence>MDPAHLLLHNPQAPHHQPSPSSSGPQIRSRITVVCAECKRLKLKCDRRSPCGSCTKRDTVVRCIYSPAAAEKVDLHSLNNRMIQVEGILAMITAGQNPPTFQSSYPFSNPQSSPFTSPKTSQTHGLHQHQHHHHYAASPSHLAANDSFALTAHDLTSIWLADLDLGLSLQASSPSSPFLPVPGPSGSNTQRQRVFSNAENTGLIKLEPSPIDIELSRSQPPPQTSAAIDVDNASRSAFPSRAPSPLKRNPYPRPPIQPRRTSTQLLLPALSIYYPLPSIPPPGSSTASSAAFPRHLPSNNVPSSSASPSTSPVSGSANSGQALPAPQPQFTKPQVTPALLALLPSLQACKRLLTRAREVLRVRPIPFEPVGMTARTGSTQGHLQGQGQAPELAWQAFERRCLTLLGGGVNKERERERERKEREKEKARDAKRARQIYFGGILGMQPEAGTEMDVDGGEGATGSTGGRSARARGESAAGAGEDASGEDQSLTFFALMCAVLAMGASVSPPPPSSSNTTNISAPLSPRATTETPAFLYALSQQALGVWDTHHTTLASAAHSAAGAAAEETERMDFLLACIAGLGYLLLTGAPGRSVESSVGLGAGSDDSVERENGLGLGSGFGSGLGSGAGAPGSSATLIYALVGKLVNAARAMGLGRDASVLASVLSRKGKQPQTQSHHDSASASNSNSGAQSQSVGLSSGSGSGSTSGTTTNNHSGGGGGRGMSKREREAERERIREEWKKMIWWEVLFYDLFTADALGHQPYIPAHLYGVKLPACASLSQSPSMMAPAPAPHGDEQESDVEEDDGAGVLMQQDSAPSSIRENVGKAPDGVERAEEEYLGARYSLTQLAQTVKNRLLHPDCCCGYTLDQAAVLEAEIRRWQAALP</sequence>
<dbReference type="SMART" id="SM00066">
    <property type="entry name" value="GAL4"/>
    <property type="match status" value="1"/>
</dbReference>
<evidence type="ECO:0000259" key="4">
    <source>
        <dbReference type="PROSITE" id="PS50048"/>
    </source>
</evidence>
<feature type="region of interest" description="Disordered" evidence="3">
    <location>
        <begin position="446"/>
        <end position="484"/>
    </location>
</feature>
<name>A0A9P5ZCI4_9AGAR</name>
<evidence type="ECO:0000313" key="6">
    <source>
        <dbReference type="Proteomes" id="UP000807469"/>
    </source>
</evidence>
<feature type="domain" description="Zn(2)-C6 fungal-type" evidence="4">
    <location>
        <begin position="34"/>
        <end position="65"/>
    </location>
</feature>
<dbReference type="InterPro" id="IPR036864">
    <property type="entry name" value="Zn2-C6_fun-type_DNA-bd_sf"/>
</dbReference>
<dbReference type="CDD" id="cd00067">
    <property type="entry name" value="GAL4"/>
    <property type="match status" value="1"/>
</dbReference>
<dbReference type="SUPFAM" id="SSF57701">
    <property type="entry name" value="Zn2/Cys6 DNA-binding domain"/>
    <property type="match status" value="1"/>
</dbReference>
<comment type="caution">
    <text evidence="5">The sequence shown here is derived from an EMBL/GenBank/DDBJ whole genome shotgun (WGS) entry which is preliminary data.</text>
</comment>
<dbReference type="GO" id="GO:0008270">
    <property type="term" value="F:zinc ion binding"/>
    <property type="evidence" value="ECO:0007669"/>
    <property type="project" value="InterPro"/>
</dbReference>
<feature type="region of interest" description="Disordered" evidence="3">
    <location>
        <begin position="666"/>
        <end position="729"/>
    </location>
</feature>
<dbReference type="Gene3D" id="4.10.240.10">
    <property type="entry name" value="Zn(2)-C6 fungal-type DNA-binding domain"/>
    <property type="match status" value="1"/>
</dbReference>
<dbReference type="PANTHER" id="PTHR31001">
    <property type="entry name" value="UNCHARACTERIZED TRANSCRIPTIONAL REGULATORY PROTEIN"/>
    <property type="match status" value="1"/>
</dbReference>
<feature type="compositionally biased region" description="Polar residues" evidence="3">
    <location>
        <begin position="515"/>
        <end position="525"/>
    </location>
</feature>
<reference evidence="5" key="1">
    <citation type="submission" date="2020-11" db="EMBL/GenBank/DDBJ databases">
        <authorList>
            <consortium name="DOE Joint Genome Institute"/>
            <person name="Ahrendt S."/>
            <person name="Riley R."/>
            <person name="Andreopoulos W."/>
            <person name="Labutti K."/>
            <person name="Pangilinan J."/>
            <person name="Ruiz-Duenas F.J."/>
            <person name="Barrasa J.M."/>
            <person name="Sanchez-Garcia M."/>
            <person name="Camarero S."/>
            <person name="Miyauchi S."/>
            <person name="Serrano A."/>
            <person name="Linde D."/>
            <person name="Babiker R."/>
            <person name="Drula E."/>
            <person name="Ayuso-Fernandez I."/>
            <person name="Pacheco R."/>
            <person name="Padilla G."/>
            <person name="Ferreira P."/>
            <person name="Barriuso J."/>
            <person name="Kellner H."/>
            <person name="Castanera R."/>
            <person name="Alfaro M."/>
            <person name="Ramirez L."/>
            <person name="Pisabarro A.G."/>
            <person name="Kuo A."/>
            <person name="Tritt A."/>
            <person name="Lipzen A."/>
            <person name="He G."/>
            <person name="Yan M."/>
            <person name="Ng V."/>
            <person name="Cullen D."/>
            <person name="Martin F."/>
            <person name="Rosso M.-N."/>
            <person name="Henrissat B."/>
            <person name="Hibbett D."/>
            <person name="Martinez A.T."/>
            <person name="Grigoriev I.V."/>
        </authorList>
    </citation>
    <scope>NUCLEOTIDE SEQUENCE</scope>
    <source>
        <strain evidence="5">CIRM-BRFM 674</strain>
    </source>
</reference>
<dbReference type="Proteomes" id="UP000807469">
    <property type="component" value="Unassembled WGS sequence"/>
</dbReference>
<feature type="compositionally biased region" description="Low complexity" evidence="3">
    <location>
        <begin position="284"/>
        <end position="320"/>
    </location>
</feature>
<feature type="compositionally biased region" description="Basic residues" evidence="3">
    <location>
        <begin position="126"/>
        <end position="135"/>
    </location>
</feature>
<accession>A0A9P5ZCI4</accession>
<gene>
    <name evidence="5" type="ORF">BDN70DRAFT_823502</name>
</gene>
<feature type="non-terminal residue" evidence="5">
    <location>
        <position position="885"/>
    </location>
</feature>
<evidence type="ECO:0000313" key="5">
    <source>
        <dbReference type="EMBL" id="KAF9485712.1"/>
    </source>
</evidence>
<dbReference type="InterPro" id="IPR050613">
    <property type="entry name" value="Sec_Metabolite_Reg"/>
</dbReference>
<feature type="region of interest" description="Disordered" evidence="3">
    <location>
        <begin position="1"/>
        <end position="27"/>
    </location>
</feature>
<evidence type="ECO:0000256" key="3">
    <source>
        <dbReference type="SAM" id="MobiDB-lite"/>
    </source>
</evidence>
<feature type="compositionally biased region" description="Low complexity" evidence="3">
    <location>
        <begin position="233"/>
        <end position="245"/>
    </location>
</feature>
<feature type="compositionally biased region" description="Low complexity" evidence="3">
    <location>
        <begin position="9"/>
        <end position="27"/>
    </location>
</feature>
<feature type="compositionally biased region" description="Low complexity" evidence="3">
    <location>
        <begin position="681"/>
        <end position="698"/>
    </location>
</feature>
<dbReference type="EMBL" id="MU155134">
    <property type="protein sequence ID" value="KAF9485712.1"/>
    <property type="molecule type" value="Genomic_DNA"/>
</dbReference>
<feature type="region of interest" description="Disordered" evidence="3">
    <location>
        <begin position="213"/>
        <end position="260"/>
    </location>
</feature>
<dbReference type="InterPro" id="IPR001138">
    <property type="entry name" value="Zn2Cys6_DnaBD"/>
</dbReference>
<feature type="region of interest" description="Disordered" evidence="3">
    <location>
        <begin position="283"/>
        <end position="330"/>
    </location>
</feature>
<dbReference type="PROSITE" id="PS50048">
    <property type="entry name" value="ZN2_CY6_FUNGAL_2"/>
    <property type="match status" value="1"/>
</dbReference>
<comment type="subcellular location">
    <subcellularLocation>
        <location evidence="1">Nucleus</location>
    </subcellularLocation>
</comment>
<proteinExistence type="predicted"/>
<protein>
    <recommendedName>
        <fullName evidence="4">Zn(2)-C6 fungal-type domain-containing protein</fullName>
    </recommendedName>
</protein>
<dbReference type="OrthoDB" id="2269373at2759"/>
<feature type="compositionally biased region" description="Polar residues" evidence="3">
    <location>
        <begin position="101"/>
        <end position="125"/>
    </location>
</feature>
<feature type="region of interest" description="Disordered" evidence="3">
    <location>
        <begin position="101"/>
        <end position="138"/>
    </location>
</feature>
<dbReference type="GO" id="GO:0000981">
    <property type="term" value="F:DNA-binding transcription factor activity, RNA polymerase II-specific"/>
    <property type="evidence" value="ECO:0007669"/>
    <property type="project" value="InterPro"/>
</dbReference>